<name>A0A6A4HIZ0_9AGAR</name>
<organism evidence="1 2">
    <name type="scientific">Gymnopus androsaceus JB14</name>
    <dbReference type="NCBI Taxonomy" id="1447944"/>
    <lineage>
        <taxon>Eukaryota</taxon>
        <taxon>Fungi</taxon>
        <taxon>Dikarya</taxon>
        <taxon>Basidiomycota</taxon>
        <taxon>Agaricomycotina</taxon>
        <taxon>Agaricomycetes</taxon>
        <taxon>Agaricomycetidae</taxon>
        <taxon>Agaricales</taxon>
        <taxon>Marasmiineae</taxon>
        <taxon>Omphalotaceae</taxon>
        <taxon>Gymnopus</taxon>
    </lineage>
</organism>
<sequence length="391" mass="44328">MRENNLLTTDERRFPNEIFTLIIEHLRFDPSSLRNAALVCKDFAILSQQQIFRTVDLAPAKYDTLCSWLLRNPKTAALTRFVRTVRLEVFDSSEMDDILFIFRSLPSVPELIYEGIPYPQYIQAIGTNMGETLEALWIDKCEVESEDWQSFRDILASFTVLKLIALPSYCFEDEPLILPSSLRTLYLGGNASAVEQGLGILYPPMLSAVFLGFEETRYNASEHRLLGVLRPDTRVVLDLGDGNYGKIFIPAMMAFIQDLKVSQLTLEGSGGPFISLIAHIASYLPESVREISIDFDAGGFCNTAEFDLVSKREDWAQLDRALTKRYELGSLKSFGVRCTSRMHRSYGWLFYGGSPIDRTILDHVRTLLPLSDAAGILKVDHAALYFDDYYF</sequence>
<accession>A0A6A4HIZ0</accession>
<evidence type="ECO:0000313" key="2">
    <source>
        <dbReference type="Proteomes" id="UP000799118"/>
    </source>
</evidence>
<keyword evidence="2" id="KW-1185">Reference proteome</keyword>
<protein>
    <recommendedName>
        <fullName evidence="3">F-box domain-containing protein</fullName>
    </recommendedName>
</protein>
<evidence type="ECO:0000313" key="1">
    <source>
        <dbReference type="EMBL" id="KAE9397418.1"/>
    </source>
</evidence>
<reference evidence="1" key="1">
    <citation type="journal article" date="2019" name="Environ. Microbiol.">
        <title>Fungal ecological strategies reflected in gene transcription - a case study of two litter decomposers.</title>
        <authorList>
            <person name="Barbi F."/>
            <person name="Kohler A."/>
            <person name="Barry K."/>
            <person name="Baskaran P."/>
            <person name="Daum C."/>
            <person name="Fauchery L."/>
            <person name="Ihrmark K."/>
            <person name="Kuo A."/>
            <person name="LaButti K."/>
            <person name="Lipzen A."/>
            <person name="Morin E."/>
            <person name="Grigoriev I.V."/>
            <person name="Henrissat B."/>
            <person name="Lindahl B."/>
            <person name="Martin F."/>
        </authorList>
    </citation>
    <scope>NUCLEOTIDE SEQUENCE</scope>
    <source>
        <strain evidence="1">JB14</strain>
    </source>
</reference>
<dbReference type="AlphaFoldDB" id="A0A6A4HIZ0"/>
<dbReference type="Proteomes" id="UP000799118">
    <property type="component" value="Unassembled WGS sequence"/>
</dbReference>
<dbReference type="OrthoDB" id="2821699at2759"/>
<evidence type="ECO:0008006" key="3">
    <source>
        <dbReference type="Google" id="ProtNLM"/>
    </source>
</evidence>
<gene>
    <name evidence="1" type="ORF">BT96DRAFT_921495</name>
</gene>
<dbReference type="EMBL" id="ML769497">
    <property type="protein sequence ID" value="KAE9397418.1"/>
    <property type="molecule type" value="Genomic_DNA"/>
</dbReference>
<dbReference type="SUPFAM" id="SSF52047">
    <property type="entry name" value="RNI-like"/>
    <property type="match status" value="1"/>
</dbReference>
<proteinExistence type="predicted"/>